<dbReference type="GO" id="GO:0000156">
    <property type="term" value="F:phosphorelay response regulator activity"/>
    <property type="evidence" value="ECO:0007669"/>
    <property type="project" value="InterPro"/>
</dbReference>
<protein>
    <submittedName>
        <fullName evidence="3">DNA-binding response regulator, LytR/AlgR family</fullName>
    </submittedName>
</protein>
<evidence type="ECO:0000256" key="1">
    <source>
        <dbReference type="SAM" id="MobiDB-lite"/>
    </source>
</evidence>
<feature type="region of interest" description="Disordered" evidence="1">
    <location>
        <begin position="102"/>
        <end position="133"/>
    </location>
</feature>
<evidence type="ECO:0000313" key="3">
    <source>
        <dbReference type="EMBL" id="SDA81054.1"/>
    </source>
</evidence>
<dbReference type="PROSITE" id="PS50930">
    <property type="entry name" value="HTH_LYTTR"/>
    <property type="match status" value="1"/>
</dbReference>
<accession>A0A1G5YFL2</accession>
<dbReference type="PANTHER" id="PTHR37299">
    <property type="entry name" value="TRANSCRIPTIONAL REGULATOR-RELATED"/>
    <property type="match status" value="1"/>
</dbReference>
<dbReference type="InterPro" id="IPR046947">
    <property type="entry name" value="LytR-like"/>
</dbReference>
<keyword evidence="4" id="KW-1185">Reference proteome</keyword>
<dbReference type="Gene3D" id="2.40.50.1020">
    <property type="entry name" value="LytTr DNA-binding domain"/>
    <property type="match status" value="1"/>
</dbReference>
<dbReference type="GO" id="GO:0003677">
    <property type="term" value="F:DNA binding"/>
    <property type="evidence" value="ECO:0007669"/>
    <property type="project" value="UniProtKB-KW"/>
</dbReference>
<dbReference type="AlphaFoldDB" id="A0A1G5YFL2"/>
<dbReference type="InterPro" id="IPR007492">
    <property type="entry name" value="LytTR_DNA-bd_dom"/>
</dbReference>
<keyword evidence="3" id="KW-0238">DNA-binding</keyword>
<dbReference type="RefSeq" id="WP_092730418.1">
    <property type="nucleotide sequence ID" value="NZ_FMXE01000016.1"/>
</dbReference>
<dbReference type="Pfam" id="PF04397">
    <property type="entry name" value="LytTR"/>
    <property type="match status" value="1"/>
</dbReference>
<evidence type="ECO:0000259" key="2">
    <source>
        <dbReference type="PROSITE" id="PS50930"/>
    </source>
</evidence>
<feature type="domain" description="HTH LytTR-type" evidence="2">
    <location>
        <begin position="143"/>
        <end position="241"/>
    </location>
</feature>
<reference evidence="4" key="1">
    <citation type="submission" date="2016-10" db="EMBL/GenBank/DDBJ databases">
        <authorList>
            <person name="Varghese N."/>
            <person name="Submissions S."/>
        </authorList>
    </citation>
    <scope>NUCLEOTIDE SEQUENCE [LARGE SCALE GENOMIC DNA]</scope>
    <source>
        <strain evidence="4">DSM 22703</strain>
    </source>
</reference>
<dbReference type="STRING" id="279824.SAMN03080617_02492"/>
<sequence length="242" mass="27713">MLEKTTEPLKIIILQEEIAKLDFLRDLFNASGYTLKKTHLTGEDAMKILDKSASQLAVLDIRIIANGSDLEIDSFSSPKVRKIKKAQDSIFSLDSRIEKSTYKNNPELQADQNVSAKTSSSQNLMKQKDTTPPSHGLVFKESLFIRSNSLLVKLRFEDIIYLEADANYTQVFTTDKKYIIRSSMKDLQDKLDDKRFARVHKSFLVNLEKIESIQAESIQIEGKEIPIGRPQYSWLLRQIKVL</sequence>
<organism evidence="3 4">
    <name type="scientific">Algoriphagus alkaliphilus</name>
    <dbReference type="NCBI Taxonomy" id="279824"/>
    <lineage>
        <taxon>Bacteria</taxon>
        <taxon>Pseudomonadati</taxon>
        <taxon>Bacteroidota</taxon>
        <taxon>Cytophagia</taxon>
        <taxon>Cytophagales</taxon>
        <taxon>Cyclobacteriaceae</taxon>
        <taxon>Algoriphagus</taxon>
    </lineage>
</organism>
<dbReference type="EMBL" id="FMXE01000016">
    <property type="protein sequence ID" value="SDA81054.1"/>
    <property type="molecule type" value="Genomic_DNA"/>
</dbReference>
<name>A0A1G5YFL2_9BACT</name>
<dbReference type="PANTHER" id="PTHR37299:SF1">
    <property type="entry name" value="STAGE 0 SPORULATION PROTEIN A HOMOLOG"/>
    <property type="match status" value="1"/>
</dbReference>
<dbReference type="SMART" id="SM00850">
    <property type="entry name" value="LytTR"/>
    <property type="match status" value="1"/>
</dbReference>
<evidence type="ECO:0000313" key="4">
    <source>
        <dbReference type="Proteomes" id="UP000198756"/>
    </source>
</evidence>
<proteinExistence type="predicted"/>
<gene>
    <name evidence="3" type="ORF">SAMN03080617_02492</name>
</gene>
<dbReference type="Proteomes" id="UP000198756">
    <property type="component" value="Unassembled WGS sequence"/>
</dbReference>
<dbReference type="OrthoDB" id="1646880at2"/>